<keyword evidence="2" id="KW-0614">Plasmid</keyword>
<feature type="compositionally biased region" description="Basic and acidic residues" evidence="1">
    <location>
        <begin position="79"/>
        <end position="92"/>
    </location>
</feature>
<dbReference type="Proteomes" id="UP000255505">
    <property type="component" value="Plasmid II"/>
</dbReference>
<dbReference type="EMBL" id="LT991977">
    <property type="protein sequence ID" value="SPK76333.1"/>
    <property type="molecule type" value="Genomic_DNA"/>
</dbReference>
<organism evidence="2 3">
    <name type="scientific">Cupriavidus taiwanensis</name>
    <dbReference type="NCBI Taxonomy" id="164546"/>
    <lineage>
        <taxon>Bacteria</taxon>
        <taxon>Pseudomonadati</taxon>
        <taxon>Pseudomonadota</taxon>
        <taxon>Betaproteobacteria</taxon>
        <taxon>Burkholderiales</taxon>
        <taxon>Burkholderiaceae</taxon>
        <taxon>Cupriavidus</taxon>
    </lineage>
</organism>
<evidence type="ECO:0000313" key="3">
    <source>
        <dbReference type="Proteomes" id="UP000255505"/>
    </source>
</evidence>
<geneLocation type="plasmid" evidence="2">
    <name>II</name>
</geneLocation>
<sequence length="92" mass="9597">MAGTKVRAMRMAPVQAILVRCKGRLGALVHIGQAAPALAGAGVWQRTEAAGALAHAALTRTYGRACLWRQPRGPVPGTERARCADSGDRPAP</sequence>
<proteinExistence type="predicted"/>
<accession>A0A375INP8</accession>
<evidence type="ECO:0000256" key="1">
    <source>
        <dbReference type="SAM" id="MobiDB-lite"/>
    </source>
</evidence>
<protein>
    <submittedName>
        <fullName evidence="2">Uncharacterized protein</fullName>
    </submittedName>
</protein>
<name>A0A375INP8_9BURK</name>
<reference evidence="2 3" key="1">
    <citation type="submission" date="2018-01" db="EMBL/GenBank/DDBJ databases">
        <authorList>
            <person name="Gaut B.S."/>
            <person name="Morton B.R."/>
            <person name="Clegg M.T."/>
            <person name="Duvall M.R."/>
        </authorList>
    </citation>
    <scope>NUCLEOTIDE SEQUENCE [LARGE SCALE GENOMIC DNA]</scope>
    <source>
        <strain evidence="2">Cupriavidus taiwanensis LMG 19425</strain>
        <plasmid evidence="3">Plasmid ii</plasmid>
    </source>
</reference>
<dbReference type="AlphaFoldDB" id="A0A375INP8"/>
<evidence type="ECO:0000313" key="2">
    <source>
        <dbReference type="EMBL" id="SPK76333.1"/>
    </source>
</evidence>
<gene>
    <name evidence="2" type="ORF">CT19425_MP70501</name>
</gene>
<feature type="region of interest" description="Disordered" evidence="1">
    <location>
        <begin position="71"/>
        <end position="92"/>
    </location>
</feature>